<dbReference type="Pfam" id="PF02800">
    <property type="entry name" value="Gp_dh_C"/>
    <property type="match status" value="1"/>
</dbReference>
<feature type="binding site" evidence="7">
    <location>
        <begin position="152"/>
        <end position="154"/>
    </location>
    <ligand>
        <name>D-glyceraldehyde 3-phosphate</name>
        <dbReference type="ChEBI" id="CHEBI:59776"/>
    </ligand>
</feature>
<evidence type="ECO:0000256" key="3">
    <source>
        <dbReference type="ARBA" id="ARBA00022490"/>
    </source>
</evidence>
<keyword evidence="5" id="KW-0560">Oxidoreductase</keyword>
<dbReference type="GO" id="GO:0006006">
    <property type="term" value="P:glucose metabolic process"/>
    <property type="evidence" value="ECO:0007669"/>
    <property type="project" value="InterPro"/>
</dbReference>
<organism evidence="12">
    <name type="scientific">Streptomyces sp. NBC_00060</name>
    <dbReference type="NCBI Taxonomy" id="2975636"/>
    <lineage>
        <taxon>Bacteria</taxon>
        <taxon>Bacillati</taxon>
        <taxon>Actinomycetota</taxon>
        <taxon>Actinomycetes</taxon>
        <taxon>Kitasatosporales</taxon>
        <taxon>Streptomycetaceae</taxon>
        <taxon>Streptomyces</taxon>
    </lineage>
</organism>
<evidence type="ECO:0000256" key="4">
    <source>
        <dbReference type="ARBA" id="ARBA00022741"/>
    </source>
</evidence>
<dbReference type="GO" id="GO:0004365">
    <property type="term" value="F:glyceraldehyde-3-phosphate dehydrogenase (NAD+) (phosphorylating) activity"/>
    <property type="evidence" value="ECO:0007669"/>
    <property type="project" value="UniProtKB-ARBA"/>
</dbReference>
<keyword evidence="4 8" id="KW-0547">Nucleotide-binding</keyword>
<dbReference type="PRINTS" id="PR00078">
    <property type="entry name" value="G3PDHDRGNASE"/>
</dbReference>
<dbReference type="InterPro" id="IPR020829">
    <property type="entry name" value="GlycerAld_3-P_DH_cat"/>
</dbReference>
<evidence type="ECO:0000256" key="9">
    <source>
        <dbReference type="PIRSR" id="PIRSR000149-4"/>
    </source>
</evidence>
<protein>
    <submittedName>
        <fullName evidence="12">Type I glyceraldehyde-3-phosphate dehydrogenase</fullName>
    </submittedName>
</protein>
<evidence type="ECO:0000256" key="5">
    <source>
        <dbReference type="ARBA" id="ARBA00023002"/>
    </source>
</evidence>
<evidence type="ECO:0000259" key="11">
    <source>
        <dbReference type="SMART" id="SM00846"/>
    </source>
</evidence>
<reference evidence="12" key="1">
    <citation type="submission" date="2022-10" db="EMBL/GenBank/DDBJ databases">
        <title>The complete genomes of actinobacterial strains from the NBC collection.</title>
        <authorList>
            <person name="Joergensen T.S."/>
            <person name="Alvarez Arevalo M."/>
            <person name="Sterndorff E.B."/>
            <person name="Faurdal D."/>
            <person name="Vuksanovic O."/>
            <person name="Mourched A.-S."/>
            <person name="Charusanti P."/>
            <person name="Shaw S."/>
            <person name="Blin K."/>
            <person name="Weber T."/>
        </authorList>
    </citation>
    <scope>NUCLEOTIDE SEQUENCE</scope>
    <source>
        <strain evidence="12">NBC_00060</strain>
    </source>
</reference>
<keyword evidence="3" id="KW-0963">Cytoplasm</keyword>
<sequence>MTIRVGINGFGRIGRNYFRALLEQGADIEIVAVNDLGDTATTAHLLKYDTILGRLKAEVTHTADTISVDGHTIKVLSERNPADIPWGQLGVDIVIESTGIFTKKADAEKHIAGGAKKVLISAPAKDEDITIVMGVNQDKYDAANHHVISNASCTTNCVAPMAKVLDENFGIVKGLMTTVHAYTNDQRILDFPHSDLRRARAAAENIIPTTTGAAKATALVLPKLKGKLDGIAMRVPVPTGSATDLVVELEREVTKDEVNAAFKKAAEGELQGILAYTEDQIVSSDIVGDPASCTFDSSLTMVQEGKSVKILGWYDNEWGYSNRLVDLTVFVGGQL</sequence>
<feature type="binding site" evidence="8">
    <location>
        <position position="316"/>
    </location>
    <ligand>
        <name>NAD(+)</name>
        <dbReference type="ChEBI" id="CHEBI:57540"/>
    </ligand>
</feature>
<dbReference type="InterPro" id="IPR020831">
    <property type="entry name" value="GlycerAld/Erythrose_P_DH"/>
</dbReference>
<evidence type="ECO:0000256" key="10">
    <source>
        <dbReference type="RuleBase" id="RU000397"/>
    </source>
</evidence>
<feature type="binding site" evidence="8">
    <location>
        <position position="35"/>
    </location>
    <ligand>
        <name>NAD(+)</name>
        <dbReference type="ChEBI" id="CHEBI:57540"/>
    </ligand>
</feature>
<dbReference type="GO" id="GO:0051287">
    <property type="term" value="F:NAD binding"/>
    <property type="evidence" value="ECO:0007669"/>
    <property type="project" value="InterPro"/>
</dbReference>
<evidence type="ECO:0000256" key="1">
    <source>
        <dbReference type="ARBA" id="ARBA00004496"/>
    </source>
</evidence>
<dbReference type="InterPro" id="IPR006424">
    <property type="entry name" value="Glyceraldehyde-3-P_DH_1"/>
</dbReference>
<name>A0AAU2H6G7_9ACTN</name>
<proteinExistence type="inferred from homology"/>
<dbReference type="InterPro" id="IPR020828">
    <property type="entry name" value="GlycerAld_3-P_DH_NAD(P)-bd"/>
</dbReference>
<dbReference type="FunFam" id="3.30.360.10:FF:000002">
    <property type="entry name" value="Glyceraldehyde-3-phosphate dehydrogenase"/>
    <property type="match status" value="1"/>
</dbReference>
<dbReference type="InterPro" id="IPR036291">
    <property type="entry name" value="NAD(P)-bd_dom_sf"/>
</dbReference>
<evidence type="ECO:0000256" key="2">
    <source>
        <dbReference type="ARBA" id="ARBA00007406"/>
    </source>
</evidence>
<dbReference type="PIRSF" id="PIRSF000149">
    <property type="entry name" value="GAP_DH"/>
    <property type="match status" value="1"/>
</dbReference>
<feature type="active site" description="Nucleophile" evidence="6">
    <location>
        <position position="153"/>
    </location>
</feature>
<dbReference type="EMBL" id="CP108253">
    <property type="protein sequence ID" value="WTU43069.1"/>
    <property type="molecule type" value="Genomic_DNA"/>
</dbReference>
<feature type="binding site" evidence="7">
    <location>
        <begin position="211"/>
        <end position="212"/>
    </location>
    <ligand>
        <name>D-glyceraldehyde 3-phosphate</name>
        <dbReference type="ChEBI" id="CHEBI:59776"/>
    </ligand>
</feature>
<feature type="binding site" evidence="7">
    <location>
        <position position="234"/>
    </location>
    <ligand>
        <name>D-glyceraldehyde 3-phosphate</name>
        <dbReference type="ChEBI" id="CHEBI:59776"/>
    </ligand>
</feature>
<dbReference type="Gene3D" id="3.40.50.720">
    <property type="entry name" value="NAD(P)-binding Rossmann-like Domain"/>
    <property type="match status" value="1"/>
</dbReference>
<dbReference type="GO" id="GO:0005737">
    <property type="term" value="C:cytoplasm"/>
    <property type="evidence" value="ECO:0007669"/>
    <property type="project" value="UniProtKB-SubCell"/>
</dbReference>
<feature type="site" description="Activates thiol group during catalysis" evidence="9">
    <location>
        <position position="180"/>
    </location>
</feature>
<evidence type="ECO:0000256" key="7">
    <source>
        <dbReference type="PIRSR" id="PIRSR000149-2"/>
    </source>
</evidence>
<evidence type="ECO:0000256" key="8">
    <source>
        <dbReference type="PIRSR" id="PIRSR000149-3"/>
    </source>
</evidence>
<dbReference type="FunFam" id="3.40.50.720:FF:000001">
    <property type="entry name" value="Glyceraldehyde-3-phosphate dehydrogenase"/>
    <property type="match status" value="1"/>
</dbReference>
<feature type="domain" description="Glyceraldehyde 3-phosphate dehydrogenase NAD(P) binding" evidence="11">
    <location>
        <begin position="3"/>
        <end position="153"/>
    </location>
</feature>
<feature type="binding site" evidence="8">
    <location>
        <position position="79"/>
    </location>
    <ligand>
        <name>NAD(+)</name>
        <dbReference type="ChEBI" id="CHEBI:57540"/>
    </ligand>
</feature>
<dbReference type="Pfam" id="PF00044">
    <property type="entry name" value="Gp_dh_N"/>
    <property type="match status" value="1"/>
</dbReference>
<dbReference type="GO" id="GO:0050661">
    <property type="term" value="F:NADP binding"/>
    <property type="evidence" value="ECO:0007669"/>
    <property type="project" value="InterPro"/>
</dbReference>
<dbReference type="SMART" id="SM00846">
    <property type="entry name" value="Gp_dh_N"/>
    <property type="match status" value="1"/>
</dbReference>
<dbReference type="PANTHER" id="PTHR43148">
    <property type="entry name" value="GLYCERALDEHYDE-3-PHOSPHATE DEHYDROGENASE 2"/>
    <property type="match status" value="1"/>
</dbReference>
<dbReference type="SUPFAM" id="SSF51735">
    <property type="entry name" value="NAD(P)-binding Rossmann-fold domains"/>
    <property type="match status" value="1"/>
</dbReference>
<keyword evidence="8" id="KW-0520">NAD</keyword>
<dbReference type="NCBIfam" id="TIGR01534">
    <property type="entry name" value="GAPDH-I"/>
    <property type="match status" value="1"/>
</dbReference>
<dbReference type="Gene3D" id="3.30.360.10">
    <property type="entry name" value="Dihydrodipicolinate Reductase, domain 2"/>
    <property type="match status" value="1"/>
</dbReference>
<accession>A0AAU2H6G7</accession>
<comment type="subcellular location">
    <subcellularLocation>
        <location evidence="1">Cytoplasm</location>
    </subcellularLocation>
</comment>
<feature type="binding site" evidence="8">
    <location>
        <begin position="12"/>
        <end position="13"/>
    </location>
    <ligand>
        <name>NAD(+)</name>
        <dbReference type="ChEBI" id="CHEBI:57540"/>
    </ligand>
</feature>
<feature type="binding site" evidence="7">
    <location>
        <position position="183"/>
    </location>
    <ligand>
        <name>D-glyceraldehyde 3-phosphate</name>
        <dbReference type="ChEBI" id="CHEBI:59776"/>
    </ligand>
</feature>
<evidence type="ECO:0000256" key="6">
    <source>
        <dbReference type="PIRSR" id="PIRSR000149-1"/>
    </source>
</evidence>
<gene>
    <name evidence="12" type="primary">gap</name>
    <name evidence="12" type="ORF">OHV25_27525</name>
</gene>
<comment type="similarity">
    <text evidence="2 10">Belongs to the glyceraldehyde-3-phosphate dehydrogenase family.</text>
</comment>
<dbReference type="AlphaFoldDB" id="A0AAU2H6G7"/>
<feature type="binding site" evidence="8">
    <location>
        <position position="121"/>
    </location>
    <ligand>
        <name>NAD(+)</name>
        <dbReference type="ChEBI" id="CHEBI:57540"/>
    </ligand>
</feature>
<evidence type="ECO:0000313" key="12">
    <source>
        <dbReference type="EMBL" id="WTU43069.1"/>
    </source>
</evidence>
<dbReference type="CDD" id="cd05214">
    <property type="entry name" value="GAPDH_I_N"/>
    <property type="match status" value="1"/>
</dbReference>
<dbReference type="CDD" id="cd18126">
    <property type="entry name" value="GAPDH_I_C"/>
    <property type="match status" value="1"/>
</dbReference>
<dbReference type="SUPFAM" id="SSF55347">
    <property type="entry name" value="Glyceraldehyde-3-phosphate dehydrogenase-like, C-terminal domain"/>
    <property type="match status" value="1"/>
</dbReference>